<dbReference type="Proteomes" id="UP000220158">
    <property type="component" value="Chromosome 11"/>
</dbReference>
<dbReference type="AlphaFoldDB" id="A0A1J1HBQ5"/>
<dbReference type="Gene3D" id="2.60.40.10">
    <property type="entry name" value="Immunoglobulins"/>
    <property type="match status" value="2"/>
</dbReference>
<dbReference type="SUPFAM" id="SSF81296">
    <property type="entry name" value="E set domains"/>
    <property type="match status" value="2"/>
</dbReference>
<organism evidence="3 4">
    <name type="scientific">Plasmodium relictum</name>
    <dbReference type="NCBI Taxonomy" id="85471"/>
    <lineage>
        <taxon>Eukaryota</taxon>
        <taxon>Sar</taxon>
        <taxon>Alveolata</taxon>
        <taxon>Apicomplexa</taxon>
        <taxon>Aconoidasida</taxon>
        <taxon>Haemosporida</taxon>
        <taxon>Plasmodiidae</taxon>
        <taxon>Plasmodium</taxon>
        <taxon>Plasmodium (Haemamoeba)</taxon>
    </lineage>
</organism>
<dbReference type="PROSITE" id="PS50194">
    <property type="entry name" value="FILAMIN_REPEAT"/>
    <property type="match status" value="1"/>
</dbReference>
<gene>
    <name evidence="3" type="ORF">PRELSG_1134100</name>
</gene>
<dbReference type="InterPro" id="IPR014756">
    <property type="entry name" value="Ig_E-set"/>
</dbReference>
<dbReference type="KEGG" id="prel:PRELSG_1134100"/>
<dbReference type="OMA" id="KYIEQVM"/>
<feature type="coiled-coil region" evidence="2">
    <location>
        <begin position="699"/>
        <end position="792"/>
    </location>
</feature>
<dbReference type="VEuPathDB" id="PlasmoDB:PRELSG_1134100"/>
<evidence type="ECO:0000313" key="4">
    <source>
        <dbReference type="Proteomes" id="UP000220158"/>
    </source>
</evidence>
<dbReference type="InterPro" id="IPR013783">
    <property type="entry name" value="Ig-like_fold"/>
</dbReference>
<dbReference type="OrthoDB" id="5334309at2759"/>
<name>A0A1J1HBQ5_PLARL</name>
<accession>A0A1J1HBQ5</accession>
<protein>
    <submittedName>
        <fullName evidence="3">Uncharacterized protein</fullName>
    </submittedName>
</protein>
<dbReference type="Pfam" id="PF00630">
    <property type="entry name" value="Filamin"/>
    <property type="match status" value="1"/>
</dbReference>
<dbReference type="EMBL" id="LN835306">
    <property type="protein sequence ID" value="CRH00993.1"/>
    <property type="molecule type" value="Genomic_DNA"/>
</dbReference>
<dbReference type="InterPro" id="IPR017868">
    <property type="entry name" value="Filamin/ABP280_repeat-like"/>
</dbReference>
<reference evidence="3 4" key="1">
    <citation type="submission" date="2015-04" db="EMBL/GenBank/DDBJ databases">
        <authorList>
            <consortium name="Pathogen Informatics"/>
        </authorList>
    </citation>
    <scope>NUCLEOTIDE SEQUENCE [LARGE SCALE GENOMIC DNA]</scope>
    <source>
        <strain evidence="3 4">SGS1</strain>
    </source>
</reference>
<evidence type="ECO:0000256" key="1">
    <source>
        <dbReference type="PROSITE-ProRule" id="PRU00087"/>
    </source>
</evidence>
<keyword evidence="4" id="KW-1185">Reference proteome</keyword>
<evidence type="ECO:0000256" key="2">
    <source>
        <dbReference type="SAM" id="Coils"/>
    </source>
</evidence>
<evidence type="ECO:0000313" key="3">
    <source>
        <dbReference type="EMBL" id="CRH00993.1"/>
    </source>
</evidence>
<proteinExistence type="predicted"/>
<feature type="repeat" description="Filamin" evidence="1">
    <location>
        <begin position="308"/>
        <end position="351"/>
    </location>
</feature>
<dbReference type="RefSeq" id="XP_028533994.1">
    <property type="nucleotide sequence ID" value="XM_028677624.1"/>
</dbReference>
<sequence>MNNSNCISKLNNILKYDSTRKKKIITKNNIKHENINEKYLYTSNCIGKIYIEKLISECDDLANKNLGNETNKIKDYHDRNKNNDIEFTKLSNLEIDNRLCKVKGVNLREGRAGMLNEVIMETLNKMGECIYIENSNFEAFVKRKDEVDNLNYIKESSNEENGYDIFINNNLYNKYLYQKHYDLINLNHNKYNINANFSNYKDIKEKKINETNAFFDEPNSNNSVSIYEKNQRNENYSIKESKLLNKNFNSCENNNSKKATCYNESIFREKSDYFYENNIYNETIKKCYIFDPSEYDDENIKLIKNGLKCNIRDLKNGSYVISFNIRRTGYYYLSIFHKKKPVANSPYLIHIKPSVAYASNCIVYKDLNNKIIIPTPNKKKYRKKIQKNSKKEIYSNKNLNNIYNDSFDEIYFNLTNSYSDKESNNDISCDTDNTYCSFISNKYPITSDSDINNDCDINRQSYNEVNMNILKCYDDEEENKTFSNFFIQSYDAYNNKINEGKNTYEVMGLGDIKITEINDLNNGIYEVVYKYLNRNNNNAYNNNINNSNNTYREIRVTLNGFHVKGSPFRIILKNDKNSLLLNKIKNFLPIYNLNTFNPTENILNIMNSYKYIKDNYLNDENETYYMNIYPYYEKKELDKILKKVDNNLISLMTIPMKQQIFNYIKYMNNDKELVKLKKTLYKELLVANSKMLNCAIIFNEDFKEDKENLMKDRDLQERTIEEIKLMYESLKEKNIHTLPFNFATKDMKLYEKELINKKKELLEKQNKLIERYNTLKNKEKQFCENREQITEELKNKYKLHQNIYECSQNALLETNSNLKKITISNIKKCCKNEKNILALKNEKNLNAFYNTYMNK</sequence>
<keyword evidence="2" id="KW-0175">Coiled coil</keyword>
<dbReference type="GeneID" id="39737120"/>